<protein>
    <recommendedName>
        <fullName evidence="5">4Fe-4S ferredoxin-type domain-containing protein</fullName>
    </recommendedName>
</protein>
<reference evidence="6" key="1">
    <citation type="journal article" date="2014" name="Int. J. Syst. Evol. Microbiol.">
        <title>Complete genome sequence of Corynebacterium casei LMG S-19264T (=DSM 44701T), isolated from a smear-ripened cheese.</title>
        <authorList>
            <consortium name="US DOE Joint Genome Institute (JGI-PGF)"/>
            <person name="Walter F."/>
            <person name="Albersmeier A."/>
            <person name="Kalinowski J."/>
            <person name="Ruckert C."/>
        </authorList>
    </citation>
    <scope>NUCLEOTIDE SEQUENCE</scope>
    <source>
        <strain evidence="6">NBRC 101628</strain>
    </source>
</reference>
<reference evidence="6" key="2">
    <citation type="submission" date="2023-01" db="EMBL/GenBank/DDBJ databases">
        <title>Draft genome sequence of Paraferrimonas sedimenticola strain NBRC 101628.</title>
        <authorList>
            <person name="Sun Q."/>
            <person name="Mori K."/>
        </authorList>
    </citation>
    <scope>NUCLEOTIDE SEQUENCE</scope>
    <source>
        <strain evidence="6">NBRC 101628</strain>
    </source>
</reference>
<feature type="domain" description="4Fe-4S ferredoxin-type" evidence="5">
    <location>
        <begin position="187"/>
        <end position="215"/>
    </location>
</feature>
<dbReference type="PROSITE" id="PS51379">
    <property type="entry name" value="4FE4S_FER_2"/>
    <property type="match status" value="3"/>
</dbReference>
<dbReference type="Pfam" id="PF12838">
    <property type="entry name" value="Fer4_7"/>
    <property type="match status" value="1"/>
</dbReference>
<dbReference type="PANTHER" id="PTHR24960">
    <property type="entry name" value="PHOTOSYSTEM I IRON-SULFUR CENTER-RELATED"/>
    <property type="match status" value="1"/>
</dbReference>
<accession>A0AA37RVA1</accession>
<evidence type="ECO:0000256" key="4">
    <source>
        <dbReference type="ARBA" id="ARBA00023014"/>
    </source>
</evidence>
<feature type="domain" description="4Fe-4S ferredoxin-type" evidence="5">
    <location>
        <begin position="216"/>
        <end position="245"/>
    </location>
</feature>
<evidence type="ECO:0000313" key="7">
    <source>
        <dbReference type="Proteomes" id="UP001161422"/>
    </source>
</evidence>
<name>A0AA37RVA1_9GAMM</name>
<dbReference type="InterPro" id="IPR050157">
    <property type="entry name" value="PSI_iron-sulfur_center"/>
</dbReference>
<dbReference type="PROSITE" id="PS00198">
    <property type="entry name" value="4FE4S_FER_1"/>
    <property type="match status" value="1"/>
</dbReference>
<dbReference type="PANTHER" id="PTHR24960:SF79">
    <property type="entry name" value="PHOTOSYSTEM I IRON-SULFUR CENTER"/>
    <property type="match status" value="1"/>
</dbReference>
<keyword evidence="7" id="KW-1185">Reference proteome</keyword>
<feature type="domain" description="4Fe-4S ferredoxin-type" evidence="5">
    <location>
        <begin position="49"/>
        <end position="78"/>
    </location>
</feature>
<comment type="caution">
    <text evidence="6">The sequence shown here is derived from an EMBL/GenBank/DDBJ whole genome shotgun (WGS) entry which is preliminary data.</text>
</comment>
<evidence type="ECO:0000259" key="5">
    <source>
        <dbReference type="PROSITE" id="PS51379"/>
    </source>
</evidence>
<dbReference type="Proteomes" id="UP001161422">
    <property type="component" value="Unassembled WGS sequence"/>
</dbReference>
<organism evidence="6 7">
    <name type="scientific">Paraferrimonas sedimenticola</name>
    <dbReference type="NCBI Taxonomy" id="375674"/>
    <lineage>
        <taxon>Bacteria</taxon>
        <taxon>Pseudomonadati</taxon>
        <taxon>Pseudomonadota</taxon>
        <taxon>Gammaproteobacteria</taxon>
        <taxon>Alteromonadales</taxon>
        <taxon>Ferrimonadaceae</taxon>
        <taxon>Paraferrimonas</taxon>
    </lineage>
</organism>
<dbReference type="GO" id="GO:0046872">
    <property type="term" value="F:metal ion binding"/>
    <property type="evidence" value="ECO:0007669"/>
    <property type="project" value="UniProtKB-KW"/>
</dbReference>
<dbReference type="EMBL" id="BSNC01000003">
    <property type="protein sequence ID" value="GLP95688.1"/>
    <property type="molecule type" value="Genomic_DNA"/>
</dbReference>
<dbReference type="GO" id="GO:0051539">
    <property type="term" value="F:4 iron, 4 sulfur cluster binding"/>
    <property type="evidence" value="ECO:0007669"/>
    <property type="project" value="UniProtKB-KW"/>
</dbReference>
<dbReference type="SUPFAM" id="SSF54862">
    <property type="entry name" value="4Fe-4S ferredoxins"/>
    <property type="match status" value="2"/>
</dbReference>
<dbReference type="Pfam" id="PF00037">
    <property type="entry name" value="Fer4"/>
    <property type="match status" value="1"/>
</dbReference>
<dbReference type="AlphaFoldDB" id="A0AA37RVA1"/>
<dbReference type="RefSeq" id="WP_095505677.1">
    <property type="nucleotide sequence ID" value="NZ_BSNC01000003.1"/>
</dbReference>
<keyword evidence="2" id="KW-0479">Metal-binding</keyword>
<evidence type="ECO:0000256" key="1">
    <source>
        <dbReference type="ARBA" id="ARBA00022485"/>
    </source>
</evidence>
<evidence type="ECO:0000313" key="6">
    <source>
        <dbReference type="EMBL" id="GLP95688.1"/>
    </source>
</evidence>
<proteinExistence type="predicted"/>
<keyword evidence="4" id="KW-0411">Iron-sulfur</keyword>
<evidence type="ECO:0000256" key="3">
    <source>
        <dbReference type="ARBA" id="ARBA00023004"/>
    </source>
</evidence>
<dbReference type="Gene3D" id="3.30.70.20">
    <property type="match status" value="2"/>
</dbReference>
<dbReference type="InterPro" id="IPR017900">
    <property type="entry name" value="4Fe4S_Fe_S_CS"/>
</dbReference>
<sequence length="293" mass="32051">MVGLFASLMATETAETNVAKLNLERCANTRFRSVECRACEMACPTAAISDAAVNPERCINCGVCASVCKSDAIDGVKPAQRRFDGPWLLLNAHEFIGIDELAYWCRSKKLAGIWVTSQDEALVARATALVHQLNQRKDGTLNALSVRQQARVDLAKRRWLRSANDAGSRAKQAFSTSAPSAIYAKGFSIALDSEQCNACMACVNVCDSQAITTQDQKFQIDSDKCIGCHHCTAACPEAALELSPRDYKRQNQIQVLTIHECQCQNCRRSFNALDANAQLCGVCESATELDMKE</sequence>
<evidence type="ECO:0000256" key="2">
    <source>
        <dbReference type="ARBA" id="ARBA00022723"/>
    </source>
</evidence>
<dbReference type="InterPro" id="IPR017896">
    <property type="entry name" value="4Fe4S_Fe-S-bd"/>
</dbReference>
<keyword evidence="1" id="KW-0004">4Fe-4S</keyword>
<gene>
    <name evidence="6" type="ORF">GCM10007895_09940</name>
</gene>
<keyword evidence="3" id="KW-0408">Iron</keyword>